<keyword evidence="1" id="KW-0812">Transmembrane</keyword>
<feature type="domain" description="Cytochrome C Planctomycete-type" evidence="3">
    <location>
        <begin position="56"/>
        <end position="108"/>
    </location>
</feature>
<evidence type="ECO:0000259" key="4">
    <source>
        <dbReference type="Pfam" id="PF09990"/>
    </source>
</evidence>
<feature type="chain" id="PRO_5021724335" evidence="2">
    <location>
        <begin position="30"/>
        <end position="351"/>
    </location>
</feature>
<dbReference type="PANTHER" id="PTHR35889">
    <property type="entry name" value="CYCLOINULO-OLIGOSACCHARIDE FRUCTANOTRANSFERASE-RELATED"/>
    <property type="match status" value="1"/>
</dbReference>
<dbReference type="AlphaFoldDB" id="A0A518I1E8"/>
<dbReference type="Pfam" id="PF09990">
    <property type="entry name" value="DUF2231"/>
    <property type="match status" value="1"/>
</dbReference>
<keyword evidence="6" id="KW-1185">Reference proteome</keyword>
<reference evidence="5 6" key="1">
    <citation type="submission" date="2019-03" db="EMBL/GenBank/DDBJ databases">
        <title>Deep-cultivation of Planctomycetes and their phenomic and genomic characterization uncovers novel biology.</title>
        <authorList>
            <person name="Wiegand S."/>
            <person name="Jogler M."/>
            <person name="Boedeker C."/>
            <person name="Pinto D."/>
            <person name="Vollmers J."/>
            <person name="Rivas-Marin E."/>
            <person name="Kohn T."/>
            <person name="Peeters S.H."/>
            <person name="Heuer A."/>
            <person name="Rast P."/>
            <person name="Oberbeckmann S."/>
            <person name="Bunk B."/>
            <person name="Jeske O."/>
            <person name="Meyerdierks A."/>
            <person name="Storesund J.E."/>
            <person name="Kallscheuer N."/>
            <person name="Luecker S."/>
            <person name="Lage O.M."/>
            <person name="Pohl T."/>
            <person name="Merkel B.J."/>
            <person name="Hornburger P."/>
            <person name="Mueller R.-W."/>
            <person name="Bruemmer F."/>
            <person name="Labrenz M."/>
            <person name="Spormann A.M."/>
            <person name="Op den Camp H."/>
            <person name="Overmann J."/>
            <person name="Amann R."/>
            <person name="Jetten M.S.M."/>
            <person name="Mascher T."/>
            <person name="Medema M.H."/>
            <person name="Devos D.P."/>
            <person name="Kaster A.-K."/>
            <person name="Ovreas L."/>
            <person name="Rohde M."/>
            <person name="Galperin M.Y."/>
            <person name="Jogler C."/>
        </authorList>
    </citation>
    <scope>NUCLEOTIDE SEQUENCE [LARGE SCALE GENOMIC DNA]</scope>
    <source>
        <strain evidence="5 6">Enr13</strain>
    </source>
</reference>
<gene>
    <name evidence="5" type="ORF">Enr13x_67660</name>
</gene>
<feature type="signal peptide" evidence="2">
    <location>
        <begin position="1"/>
        <end position="29"/>
    </location>
</feature>
<feature type="domain" description="DUF2231" evidence="4">
    <location>
        <begin position="173"/>
        <end position="305"/>
    </location>
</feature>
<evidence type="ECO:0000259" key="3">
    <source>
        <dbReference type="Pfam" id="PF07635"/>
    </source>
</evidence>
<dbReference type="PANTHER" id="PTHR35889:SF3">
    <property type="entry name" value="F-BOX DOMAIN-CONTAINING PROTEIN"/>
    <property type="match status" value="1"/>
</dbReference>
<keyword evidence="1" id="KW-1133">Transmembrane helix</keyword>
<dbReference type="EMBL" id="CP037423">
    <property type="protein sequence ID" value="QDV46857.1"/>
    <property type="molecule type" value="Genomic_DNA"/>
</dbReference>
<organism evidence="5 6">
    <name type="scientific">Stieleria neptunia</name>
    <dbReference type="NCBI Taxonomy" id="2527979"/>
    <lineage>
        <taxon>Bacteria</taxon>
        <taxon>Pseudomonadati</taxon>
        <taxon>Planctomycetota</taxon>
        <taxon>Planctomycetia</taxon>
        <taxon>Pirellulales</taxon>
        <taxon>Pirellulaceae</taxon>
        <taxon>Stieleria</taxon>
    </lineage>
</organism>
<evidence type="ECO:0000313" key="6">
    <source>
        <dbReference type="Proteomes" id="UP000319004"/>
    </source>
</evidence>
<feature type="transmembrane region" description="Helical" evidence="1">
    <location>
        <begin position="178"/>
        <end position="196"/>
    </location>
</feature>
<dbReference type="Pfam" id="PF07635">
    <property type="entry name" value="PSCyt1"/>
    <property type="match status" value="1"/>
</dbReference>
<dbReference type="OrthoDB" id="9809746at2"/>
<dbReference type="InterPro" id="IPR019251">
    <property type="entry name" value="DUF2231_TM"/>
</dbReference>
<proteinExistence type="predicted"/>
<accession>A0A518I1E8</accession>
<dbReference type="RefSeq" id="WP_145390986.1">
    <property type="nucleotide sequence ID" value="NZ_CP037423.1"/>
</dbReference>
<evidence type="ECO:0000256" key="1">
    <source>
        <dbReference type="SAM" id="Phobius"/>
    </source>
</evidence>
<dbReference type="InterPro" id="IPR011429">
    <property type="entry name" value="Cyt_c_Planctomycete-type"/>
</dbReference>
<dbReference type="KEGG" id="snep:Enr13x_67660"/>
<keyword evidence="2" id="KW-0732">Signal</keyword>
<protein>
    <submittedName>
        <fullName evidence="5">Planctomycete cytochrome C</fullName>
    </submittedName>
</protein>
<feature type="transmembrane region" description="Helical" evidence="1">
    <location>
        <begin position="208"/>
        <end position="229"/>
    </location>
</feature>
<feature type="transmembrane region" description="Helical" evidence="1">
    <location>
        <begin position="249"/>
        <end position="271"/>
    </location>
</feature>
<evidence type="ECO:0000256" key="2">
    <source>
        <dbReference type="SAM" id="SignalP"/>
    </source>
</evidence>
<dbReference type="Proteomes" id="UP000319004">
    <property type="component" value="Chromosome"/>
</dbReference>
<evidence type="ECO:0000313" key="5">
    <source>
        <dbReference type="EMBL" id="QDV46857.1"/>
    </source>
</evidence>
<name>A0A518I1E8_9BACT</name>
<feature type="transmembrane region" description="Helical" evidence="1">
    <location>
        <begin position="283"/>
        <end position="300"/>
    </location>
</feature>
<keyword evidence="1" id="KW-0472">Membrane</keyword>
<sequence length="351" mass="38355" precursor="true">MSIFMRFPIRLVLAACSVAILVDVSSLKAQERTAVDEEGRIVNFQRDIVPILRARCLECHNEDEAKGDFRVDDAETFLSYVEPEDAEYSTVLADYMLSDDPDMLMPPPSKGGPMSPHELSMIRVWIDEGAHWPEDVAIVEVSAEEEGEQAIAEPIAEMPKSLIDRVWAFQGFLHPATVHFPIALLLFGALFVVLGWKWPSLGQQIPLACLLLGSLMAIASTAMGWSFAIEKGYGSWTKVDMDSEVFWHRWSGVIVAVTSGVLAIIALRGLASKNSKLERTWKIGLLVVAGMVGAVGHQGGEMTYGKDFYPKAFRILLGTEGEPVEEQLAEEPAASADGEVVTATVTTASSN</sequence>